<dbReference type="InterPro" id="IPR020022">
    <property type="entry name" value="N-acetyl_sugar_amidoTrfase"/>
</dbReference>
<keyword evidence="1" id="KW-0808">Transferase</keyword>
<protein>
    <submittedName>
        <fullName evidence="1">N-acetyl sugar amidotransferase</fullName>
    </submittedName>
</protein>
<dbReference type="AlphaFoldDB" id="A0A418N9T8"/>
<dbReference type="PANTHER" id="PTHR43169:SF2">
    <property type="entry name" value="NAD_GMP SYNTHASE DOMAIN-CONTAINING PROTEIN"/>
    <property type="match status" value="1"/>
</dbReference>
<dbReference type="OrthoDB" id="702at2"/>
<dbReference type="CDD" id="cd01996">
    <property type="entry name" value="AANH_WbpG-like"/>
    <property type="match status" value="1"/>
</dbReference>
<comment type="caution">
    <text evidence="1">The sequence shown here is derived from an EMBL/GenBank/DDBJ whole genome shotgun (WGS) entry which is preliminary data.</text>
</comment>
<dbReference type="PANTHER" id="PTHR43169">
    <property type="entry name" value="EXSB FAMILY PROTEIN"/>
    <property type="match status" value="1"/>
</dbReference>
<evidence type="ECO:0000313" key="3">
    <source>
        <dbReference type="Proteomes" id="UP000284189"/>
    </source>
</evidence>
<evidence type="ECO:0000313" key="1">
    <source>
        <dbReference type="EMBL" id="RIV72566.1"/>
    </source>
</evidence>
<dbReference type="Gene3D" id="3.40.50.620">
    <property type="entry name" value="HUPs"/>
    <property type="match status" value="1"/>
</dbReference>
<organism evidence="1 3">
    <name type="scientific">Flagellimonas aequoris</name>
    <dbReference type="NCBI Taxonomy" id="2306997"/>
    <lineage>
        <taxon>Bacteria</taxon>
        <taxon>Pseudomonadati</taxon>
        <taxon>Bacteroidota</taxon>
        <taxon>Flavobacteriia</taxon>
        <taxon>Flavobacteriales</taxon>
        <taxon>Flavobacteriaceae</taxon>
        <taxon>Flagellimonas</taxon>
    </lineage>
</organism>
<keyword evidence="4" id="KW-1185">Reference proteome</keyword>
<dbReference type="NCBIfam" id="TIGR03573">
    <property type="entry name" value="WbuX"/>
    <property type="match status" value="1"/>
</dbReference>
<reference evidence="1 3" key="1">
    <citation type="submission" date="2018-08" db="EMBL/GenBank/DDBJ databases">
        <title>Proposal of Muricauda 72 sp.nov. and Muricauda NH166 sp.nov., isolated from seawater.</title>
        <authorList>
            <person name="Cheng H."/>
            <person name="Wu Y.-H."/>
            <person name="Guo L.-L."/>
            <person name="Xu X.-W."/>
        </authorList>
    </citation>
    <scope>NUCLEOTIDE SEQUENCE [LARGE SCALE GENOMIC DNA]</scope>
    <source>
        <strain evidence="1 3">NH166</strain>
    </source>
</reference>
<evidence type="ECO:0000313" key="4">
    <source>
        <dbReference type="Proteomes" id="UP000321528"/>
    </source>
</evidence>
<dbReference type="GO" id="GO:0016740">
    <property type="term" value="F:transferase activity"/>
    <property type="evidence" value="ECO:0007669"/>
    <property type="project" value="UniProtKB-KW"/>
</dbReference>
<dbReference type="SUPFAM" id="SSF52402">
    <property type="entry name" value="Adenine nucleotide alpha hydrolases-like"/>
    <property type="match status" value="1"/>
</dbReference>
<dbReference type="InterPro" id="IPR052188">
    <property type="entry name" value="Ni-pincer_cofactor_biosynth"/>
</dbReference>
<gene>
    <name evidence="1" type="ORF">D2U88_04840</name>
    <name evidence="2" type="ORF">FQ019_04810</name>
</gene>
<dbReference type="RefSeq" id="WP_119639183.1">
    <property type="nucleotide sequence ID" value="NZ_QXFJ01000011.1"/>
</dbReference>
<proteinExistence type="predicted"/>
<dbReference type="InterPro" id="IPR014729">
    <property type="entry name" value="Rossmann-like_a/b/a_fold"/>
</dbReference>
<dbReference type="Proteomes" id="UP000284189">
    <property type="component" value="Unassembled WGS sequence"/>
</dbReference>
<name>A0A418N9T8_9FLAO</name>
<sequence length="371" mass="43366">MTERPYQICKRCIMDTTDPNITFDENGICNHCTDAIERAKTIWFPNEEGERRLLAIVDEIKASQKNKEYDCIIGLSGGVDSSYLAYKVVELGLRPLVVHVDCGWNSEMAVKNVENIVKKLNLDLHTHVVDWQEMKDLQLAYFRANVANQDVPQDHAIFAALYSYAVKNNIKYVFNGGNFATESILPKAWGYNALDSKNLKSIHKRFGKRKLKKYPKVSFFRRYIYFPMIRKMVIVKPLNFMSYRKEEAIEIMKNKLDWQYYGGKHHESRFTKFFQAYFLPHKFGYDKRRAHLSSLIVSGQMNRDQALAEVQFEIYPGDSHLEDMEYVAKKLGISLREFQDIIAMPNKSYNDYPNVEGLFKLGFKIRDKFFS</sequence>
<dbReference type="Proteomes" id="UP000321528">
    <property type="component" value="Unassembled WGS sequence"/>
</dbReference>
<dbReference type="EMBL" id="VNWL01000010">
    <property type="protein sequence ID" value="TXK05066.1"/>
    <property type="molecule type" value="Genomic_DNA"/>
</dbReference>
<reference evidence="2 4" key="2">
    <citation type="submission" date="2019-07" db="EMBL/GenBank/DDBJ databases">
        <title>Draft genome of two Muricauda strains isolated from deep sea.</title>
        <authorList>
            <person name="Sun C."/>
        </authorList>
    </citation>
    <scope>NUCLEOTIDE SEQUENCE [LARGE SCALE GENOMIC DNA]</scope>
    <source>
        <strain evidence="2 4">NH166</strain>
    </source>
</reference>
<evidence type="ECO:0000313" key="2">
    <source>
        <dbReference type="EMBL" id="TXK05066.1"/>
    </source>
</evidence>
<dbReference type="EMBL" id="QXFJ01000011">
    <property type="protein sequence ID" value="RIV72566.1"/>
    <property type="molecule type" value="Genomic_DNA"/>
</dbReference>
<accession>A0A418N9T8</accession>